<keyword evidence="2" id="KW-1185">Reference proteome</keyword>
<accession>A0ABS2U9Q2</accession>
<gene>
    <name evidence="1" type="ORF">JWG45_08030</name>
</gene>
<comment type="caution">
    <text evidence="1">The sequence shown here is derived from an EMBL/GenBank/DDBJ whole genome shotgun (WGS) entry which is preliminary data.</text>
</comment>
<organism evidence="1 2">
    <name type="scientific">Leptospira ainlahdjerensis</name>
    <dbReference type="NCBI Taxonomy" id="2810033"/>
    <lineage>
        <taxon>Bacteria</taxon>
        <taxon>Pseudomonadati</taxon>
        <taxon>Spirochaetota</taxon>
        <taxon>Spirochaetia</taxon>
        <taxon>Leptospirales</taxon>
        <taxon>Leptospiraceae</taxon>
        <taxon>Leptospira</taxon>
    </lineage>
</organism>
<name>A0ABS2U9Q2_9LEPT</name>
<evidence type="ECO:0008006" key="3">
    <source>
        <dbReference type="Google" id="ProtNLM"/>
    </source>
</evidence>
<dbReference type="Proteomes" id="UP000724686">
    <property type="component" value="Unassembled WGS sequence"/>
</dbReference>
<reference evidence="1 2" key="1">
    <citation type="submission" date="2021-02" db="EMBL/GenBank/DDBJ databases">
        <title>Leptospira ainlahdjerensis sp. nov., Leptospira ainazelensis sp. nov., Leptospira abararensis sp. nov. and Leptospira chreensis sp. nov., four new species isolated from water sources in Algeria.</title>
        <authorList>
            <person name="Amara Korba A."/>
            <person name="Kainiu M."/>
            <person name="Vincent A.T."/>
            <person name="Mariet J.-F."/>
            <person name="Veyrier F.J."/>
            <person name="Goarant C."/>
            <person name="Picardeau M."/>
        </authorList>
    </citation>
    <scope>NUCLEOTIDE SEQUENCE [LARGE SCALE GENOMIC DNA]</scope>
    <source>
        <strain evidence="1 2">201903070</strain>
    </source>
</reference>
<proteinExistence type="predicted"/>
<evidence type="ECO:0000313" key="1">
    <source>
        <dbReference type="EMBL" id="MBM9577101.1"/>
    </source>
</evidence>
<dbReference type="EMBL" id="JAFFPU010000030">
    <property type="protein sequence ID" value="MBM9577101.1"/>
    <property type="molecule type" value="Genomic_DNA"/>
</dbReference>
<sequence length="113" mass="13441">MKIRIYVLILLLPVWILCRVNDNLETRREVRPELPTKLMSREEIETIKACNIKLDFCLKECDKVYPDTNAKDQRRGNCRDVCVRRLQGEEGCLIHYNSIRPNRYRSSVAPYRD</sequence>
<protein>
    <recommendedName>
        <fullName evidence="3">Cys-rich protein</fullName>
    </recommendedName>
</protein>
<dbReference type="RefSeq" id="WP_205279249.1">
    <property type="nucleotide sequence ID" value="NZ_JAFFPU010000030.1"/>
</dbReference>
<evidence type="ECO:0000313" key="2">
    <source>
        <dbReference type="Proteomes" id="UP000724686"/>
    </source>
</evidence>